<feature type="compositionally biased region" description="Basic and acidic residues" evidence="1">
    <location>
        <begin position="482"/>
        <end position="496"/>
    </location>
</feature>
<accession>A0ABR1F0D5</accession>
<feature type="compositionally biased region" description="Basic residues" evidence="1">
    <location>
        <begin position="52"/>
        <end position="61"/>
    </location>
</feature>
<feature type="compositionally biased region" description="Basic residues" evidence="1">
    <location>
        <begin position="146"/>
        <end position="162"/>
    </location>
</feature>
<feature type="compositionally biased region" description="Acidic residues" evidence="1">
    <location>
        <begin position="394"/>
        <end position="403"/>
    </location>
</feature>
<dbReference type="GeneID" id="90038932"/>
<organism evidence="2 3">
    <name type="scientific">Myxozyma melibiosi</name>
    <dbReference type="NCBI Taxonomy" id="54550"/>
    <lineage>
        <taxon>Eukaryota</taxon>
        <taxon>Fungi</taxon>
        <taxon>Dikarya</taxon>
        <taxon>Ascomycota</taxon>
        <taxon>Saccharomycotina</taxon>
        <taxon>Lipomycetes</taxon>
        <taxon>Lipomycetales</taxon>
        <taxon>Lipomycetaceae</taxon>
        <taxon>Myxozyma</taxon>
    </lineage>
</organism>
<feature type="region of interest" description="Disordered" evidence="1">
    <location>
        <begin position="134"/>
        <end position="183"/>
    </location>
</feature>
<feature type="compositionally biased region" description="Polar residues" evidence="1">
    <location>
        <begin position="278"/>
        <end position="295"/>
    </location>
</feature>
<dbReference type="EMBL" id="JBBJBU010000012">
    <property type="protein sequence ID" value="KAK7203296.1"/>
    <property type="molecule type" value="Genomic_DNA"/>
</dbReference>
<feature type="compositionally biased region" description="Polar residues" evidence="1">
    <location>
        <begin position="210"/>
        <end position="221"/>
    </location>
</feature>
<evidence type="ECO:0000313" key="3">
    <source>
        <dbReference type="Proteomes" id="UP001498771"/>
    </source>
</evidence>
<dbReference type="RefSeq" id="XP_064766329.1">
    <property type="nucleotide sequence ID" value="XM_064913420.1"/>
</dbReference>
<gene>
    <name evidence="2" type="ORF">BZA70DRAFT_283365</name>
</gene>
<evidence type="ECO:0000256" key="1">
    <source>
        <dbReference type="SAM" id="MobiDB-lite"/>
    </source>
</evidence>
<feature type="region of interest" description="Disordered" evidence="1">
    <location>
        <begin position="207"/>
        <end position="298"/>
    </location>
</feature>
<dbReference type="Proteomes" id="UP001498771">
    <property type="component" value="Unassembled WGS sequence"/>
</dbReference>
<feature type="region of interest" description="Disordered" evidence="1">
    <location>
        <begin position="312"/>
        <end position="519"/>
    </location>
</feature>
<name>A0ABR1F0D5_9ASCO</name>
<feature type="compositionally biased region" description="Basic and acidic residues" evidence="1">
    <location>
        <begin position="353"/>
        <end position="366"/>
    </location>
</feature>
<feature type="compositionally biased region" description="Basic and acidic residues" evidence="1">
    <location>
        <begin position="330"/>
        <end position="345"/>
    </location>
</feature>
<feature type="compositionally biased region" description="Low complexity" evidence="1">
    <location>
        <begin position="448"/>
        <end position="462"/>
    </location>
</feature>
<proteinExistence type="predicted"/>
<keyword evidence="3" id="KW-1185">Reference proteome</keyword>
<feature type="compositionally biased region" description="Basic and acidic residues" evidence="1">
    <location>
        <begin position="424"/>
        <end position="439"/>
    </location>
</feature>
<reference evidence="2 3" key="1">
    <citation type="submission" date="2024-03" db="EMBL/GenBank/DDBJ databases">
        <title>Genome-scale model development and genomic sequencing of the oleaginous clade Lipomyces.</title>
        <authorList>
            <consortium name="Lawrence Berkeley National Laboratory"/>
            <person name="Czajka J.J."/>
            <person name="Han Y."/>
            <person name="Kim J."/>
            <person name="Mondo S.J."/>
            <person name="Hofstad B.A."/>
            <person name="Robles A."/>
            <person name="Haridas S."/>
            <person name="Riley R."/>
            <person name="LaButti K."/>
            <person name="Pangilinan J."/>
            <person name="Andreopoulos W."/>
            <person name="Lipzen A."/>
            <person name="Yan J."/>
            <person name="Wang M."/>
            <person name="Ng V."/>
            <person name="Grigoriev I.V."/>
            <person name="Spatafora J.W."/>
            <person name="Magnuson J.K."/>
            <person name="Baker S.E."/>
            <person name="Pomraning K.R."/>
        </authorList>
    </citation>
    <scope>NUCLEOTIDE SEQUENCE [LARGE SCALE GENOMIC DNA]</scope>
    <source>
        <strain evidence="2 3">Phaff 52-87</strain>
    </source>
</reference>
<comment type="caution">
    <text evidence="2">The sequence shown here is derived from an EMBL/GenBank/DDBJ whole genome shotgun (WGS) entry which is preliminary data.</text>
</comment>
<sequence length="519" mass="57215">MSYHLSPPASQAGGGYSSVEPSENDSDSSIPDRDDEIDLLSANSHGQAGGHVLHHHRRRKSSAVPEDPVVAAESAGAGGVQHGIRHLKDMVESGLSLLPAESAESVEARRRLVPDTKWKLYDPQPFLSHILHPQSKTEDATPPAHQHQHKPHDHHHHHHQHHKQDPAMAKSAPSSRAGSWISQKSPVYDKAHYTFSPARENFECFLHGGRSSTSNKPTATDSVSSLGSEEQESESIRQSVGSESSGDESDDSDVSVRPRRLERRSSTFYEDATRRASETASALHTRAQTRAQEVSSAMDAIQSKIANFHLNVHSRASEEEEKSYGPSERATAETEKSYGPRERGGTETAPKYAHFDDAHYSRDSLVRRRTRVGGSHSGKFEEEESVAEQKDAEREEEAEEEQGYEFQSRKSVAAGPASVGEVKVLPREVEQDLLRRKSAEDEEAVVHAAAGASSSSSSSASSLGMSKVERRVSEWKPAPGLEGRRTMSFDYNDYRKQFHGPLMTPEEEKRPGFSSRDAE</sequence>
<protein>
    <submittedName>
        <fullName evidence="2">Uncharacterized protein</fullName>
    </submittedName>
</protein>
<evidence type="ECO:0000313" key="2">
    <source>
        <dbReference type="EMBL" id="KAK7203296.1"/>
    </source>
</evidence>
<feature type="compositionally biased region" description="Basic and acidic residues" evidence="1">
    <location>
        <begin position="506"/>
        <end position="519"/>
    </location>
</feature>
<feature type="compositionally biased region" description="Polar residues" evidence="1">
    <location>
        <begin position="172"/>
        <end position="183"/>
    </location>
</feature>
<feature type="region of interest" description="Disordered" evidence="1">
    <location>
        <begin position="1"/>
        <end position="81"/>
    </location>
</feature>